<name>A0ABX8GJI5_9CELL</name>
<dbReference type="InterPro" id="IPR006311">
    <property type="entry name" value="TAT_signal"/>
</dbReference>
<dbReference type="PANTHER" id="PTHR30024">
    <property type="entry name" value="ALIPHATIC SULFONATES-BINDING PROTEIN-RELATED"/>
    <property type="match status" value="1"/>
</dbReference>
<keyword evidence="3 4" id="KW-0732">Signal</keyword>
<dbReference type="Gene3D" id="3.40.190.10">
    <property type="entry name" value="Periplasmic binding protein-like II"/>
    <property type="match status" value="2"/>
</dbReference>
<evidence type="ECO:0000256" key="2">
    <source>
        <dbReference type="ARBA" id="ARBA00010742"/>
    </source>
</evidence>
<evidence type="ECO:0000313" key="6">
    <source>
        <dbReference type="Proteomes" id="UP000679335"/>
    </source>
</evidence>
<dbReference type="EMBL" id="CP076023">
    <property type="protein sequence ID" value="QWC16037.1"/>
    <property type="molecule type" value="Genomic_DNA"/>
</dbReference>
<comment type="similarity">
    <text evidence="2">Belongs to the bacterial solute-binding protein SsuA/TauA family.</text>
</comment>
<dbReference type="PANTHER" id="PTHR30024:SF47">
    <property type="entry name" value="TAURINE-BINDING PERIPLASMIC PROTEIN"/>
    <property type="match status" value="1"/>
</dbReference>
<dbReference type="Proteomes" id="UP000679335">
    <property type="component" value="Chromosome"/>
</dbReference>
<sequence length="351" mass="37689">MSSRLTRPGALGTAGLFLVAAALAACSGGSPEGAAAGPGTSEEDDLPVVRFQAFPADPAGVPVVVIQEMGLDEKHGFRAEVVEVDPDAAATNLLIGGADVAVEQDGVTMTLAQAQGYDTVVFYPSLNTMMSMVVREDSPYQTPEDLVGLKVGHFGVDSGTTTVIALMLKELYGIDFFTDYDLREAGPAALPELLASGEVEAIVDYEPLALRAVLDAPGRYVFEPAKAWADVNEGWSPYLTNLAASRAWLEENPETAKGVLAAWKEAVAEIEATDYELFAQEPYKEWIAAGSDEELEAFITYCADLPCYLDDFTQDDVEQLDDWLALMAENDLLIEEVAEQPIAVILEELLP</sequence>
<feature type="signal peptide" evidence="4">
    <location>
        <begin position="1"/>
        <end position="24"/>
    </location>
</feature>
<evidence type="ECO:0000313" key="5">
    <source>
        <dbReference type="EMBL" id="QWC16037.1"/>
    </source>
</evidence>
<reference evidence="5 6" key="1">
    <citation type="submission" date="2021-05" db="EMBL/GenBank/DDBJ databases">
        <title>Novel species in genus Cellulomonas.</title>
        <authorList>
            <person name="Zhang G."/>
        </authorList>
    </citation>
    <scope>NUCLEOTIDE SEQUENCE [LARGE SCALE GENOMIC DNA]</scope>
    <source>
        <strain evidence="6">zg-ZUI157</strain>
    </source>
</reference>
<comment type="subcellular location">
    <subcellularLocation>
        <location evidence="1">Periplasm</location>
    </subcellularLocation>
</comment>
<protein>
    <submittedName>
        <fullName evidence="5">ABC transporter substrate-binding protein</fullName>
    </submittedName>
</protein>
<gene>
    <name evidence="5" type="ORF">KKR89_17640</name>
</gene>
<evidence type="ECO:0000256" key="1">
    <source>
        <dbReference type="ARBA" id="ARBA00004418"/>
    </source>
</evidence>
<dbReference type="PROSITE" id="PS51318">
    <property type="entry name" value="TAT"/>
    <property type="match status" value="1"/>
</dbReference>
<evidence type="ECO:0000256" key="3">
    <source>
        <dbReference type="ARBA" id="ARBA00022729"/>
    </source>
</evidence>
<dbReference type="PROSITE" id="PS51257">
    <property type="entry name" value="PROKAR_LIPOPROTEIN"/>
    <property type="match status" value="1"/>
</dbReference>
<evidence type="ECO:0000256" key="4">
    <source>
        <dbReference type="SAM" id="SignalP"/>
    </source>
</evidence>
<organism evidence="5 6">
    <name type="scientific">Cellulomonas dongxiuzhuiae</name>
    <dbReference type="NCBI Taxonomy" id="2819979"/>
    <lineage>
        <taxon>Bacteria</taxon>
        <taxon>Bacillati</taxon>
        <taxon>Actinomycetota</taxon>
        <taxon>Actinomycetes</taxon>
        <taxon>Micrococcales</taxon>
        <taxon>Cellulomonadaceae</taxon>
        <taxon>Cellulomonas</taxon>
    </lineage>
</organism>
<feature type="chain" id="PRO_5047152661" evidence="4">
    <location>
        <begin position="25"/>
        <end position="351"/>
    </location>
</feature>
<dbReference type="SUPFAM" id="SSF53850">
    <property type="entry name" value="Periplasmic binding protein-like II"/>
    <property type="match status" value="1"/>
</dbReference>
<dbReference type="Pfam" id="PF13379">
    <property type="entry name" value="NMT1_2"/>
    <property type="match status" value="1"/>
</dbReference>
<accession>A0ABX8GJI5</accession>
<keyword evidence="6" id="KW-1185">Reference proteome</keyword>
<dbReference type="RefSeq" id="WP_208196610.1">
    <property type="nucleotide sequence ID" value="NZ_CP076023.1"/>
</dbReference>
<proteinExistence type="inferred from homology"/>